<evidence type="ECO:0000259" key="8">
    <source>
        <dbReference type="PROSITE" id="PS50110"/>
    </source>
</evidence>
<feature type="modified residue" description="4-aspartylphosphate" evidence="6">
    <location>
        <position position="51"/>
    </location>
</feature>
<dbReference type="SUPFAM" id="SSF52172">
    <property type="entry name" value="CheY-like"/>
    <property type="match status" value="1"/>
</dbReference>
<evidence type="ECO:0000256" key="6">
    <source>
        <dbReference type="PROSITE-ProRule" id="PRU00169"/>
    </source>
</evidence>
<dbReference type="InterPro" id="IPR016032">
    <property type="entry name" value="Sig_transdc_resp-reg_C-effctor"/>
</dbReference>
<dbReference type="EMBL" id="JBHSMI010000025">
    <property type="protein sequence ID" value="MFC5403726.1"/>
    <property type="molecule type" value="Genomic_DNA"/>
</dbReference>
<evidence type="ECO:0000256" key="4">
    <source>
        <dbReference type="ARBA" id="ARBA00023125"/>
    </source>
</evidence>
<feature type="DNA-binding region" description="OmpR/PhoB-type" evidence="7">
    <location>
        <begin position="125"/>
        <end position="223"/>
    </location>
</feature>
<accession>A0ABW0HU23</accession>
<comment type="caution">
    <text evidence="10">The sequence shown here is derived from an EMBL/GenBank/DDBJ whole genome shotgun (WGS) entry which is preliminary data.</text>
</comment>
<proteinExistence type="predicted"/>
<evidence type="ECO:0000256" key="3">
    <source>
        <dbReference type="ARBA" id="ARBA00023015"/>
    </source>
</evidence>
<evidence type="ECO:0000259" key="9">
    <source>
        <dbReference type="PROSITE" id="PS51755"/>
    </source>
</evidence>
<name>A0ABW0HU23_9BACL</name>
<dbReference type="PROSITE" id="PS51755">
    <property type="entry name" value="OMPR_PHOB"/>
    <property type="match status" value="1"/>
</dbReference>
<evidence type="ECO:0000313" key="10">
    <source>
        <dbReference type="EMBL" id="MFC5403726.1"/>
    </source>
</evidence>
<gene>
    <name evidence="10" type="ORF">ACFPOF_13360</name>
</gene>
<dbReference type="Gene3D" id="1.10.10.10">
    <property type="entry name" value="Winged helix-like DNA-binding domain superfamily/Winged helix DNA-binding domain"/>
    <property type="match status" value="1"/>
</dbReference>
<dbReference type="SMART" id="SM00448">
    <property type="entry name" value="REC"/>
    <property type="match status" value="1"/>
</dbReference>
<feature type="domain" description="OmpR/PhoB-type" evidence="9">
    <location>
        <begin position="125"/>
        <end position="223"/>
    </location>
</feature>
<dbReference type="PANTHER" id="PTHR48111:SF22">
    <property type="entry name" value="REGULATOR OF RPOS"/>
    <property type="match status" value="1"/>
</dbReference>
<dbReference type="InterPro" id="IPR011006">
    <property type="entry name" value="CheY-like_superfamily"/>
</dbReference>
<evidence type="ECO:0000256" key="1">
    <source>
        <dbReference type="ARBA" id="ARBA00022553"/>
    </source>
</evidence>
<dbReference type="Gene3D" id="6.10.250.690">
    <property type="match status" value="1"/>
</dbReference>
<dbReference type="RefSeq" id="WP_378134391.1">
    <property type="nucleotide sequence ID" value="NZ_JBHSMI010000025.1"/>
</dbReference>
<dbReference type="Pfam" id="PF00486">
    <property type="entry name" value="Trans_reg_C"/>
    <property type="match status" value="1"/>
</dbReference>
<dbReference type="InterPro" id="IPR001789">
    <property type="entry name" value="Sig_transdc_resp-reg_receiver"/>
</dbReference>
<keyword evidence="11" id="KW-1185">Reference proteome</keyword>
<organism evidence="10 11">
    <name type="scientific">Cohnella soli</name>
    <dbReference type="NCBI Taxonomy" id="425005"/>
    <lineage>
        <taxon>Bacteria</taxon>
        <taxon>Bacillati</taxon>
        <taxon>Bacillota</taxon>
        <taxon>Bacilli</taxon>
        <taxon>Bacillales</taxon>
        <taxon>Paenibacillaceae</taxon>
        <taxon>Cohnella</taxon>
    </lineage>
</organism>
<feature type="domain" description="Response regulatory" evidence="8">
    <location>
        <begin position="2"/>
        <end position="116"/>
    </location>
</feature>
<dbReference type="PANTHER" id="PTHR48111">
    <property type="entry name" value="REGULATOR OF RPOS"/>
    <property type="match status" value="1"/>
</dbReference>
<dbReference type="Pfam" id="PF00072">
    <property type="entry name" value="Response_reg"/>
    <property type="match status" value="1"/>
</dbReference>
<dbReference type="InterPro" id="IPR001867">
    <property type="entry name" value="OmpR/PhoB-type_DNA-bd"/>
</dbReference>
<keyword evidence="2" id="KW-0902">Two-component regulatory system</keyword>
<dbReference type="SMART" id="SM00862">
    <property type="entry name" value="Trans_reg_C"/>
    <property type="match status" value="1"/>
</dbReference>
<dbReference type="InterPro" id="IPR036388">
    <property type="entry name" value="WH-like_DNA-bd_sf"/>
</dbReference>
<evidence type="ECO:0000256" key="7">
    <source>
        <dbReference type="PROSITE-ProRule" id="PRU01091"/>
    </source>
</evidence>
<dbReference type="InterPro" id="IPR039420">
    <property type="entry name" value="WalR-like"/>
</dbReference>
<dbReference type="Gene3D" id="3.40.50.2300">
    <property type="match status" value="1"/>
</dbReference>
<protein>
    <submittedName>
        <fullName evidence="10">Response regulator transcription factor</fullName>
    </submittedName>
</protein>
<dbReference type="Proteomes" id="UP001596113">
    <property type="component" value="Unassembled WGS sequence"/>
</dbReference>
<reference evidence="11" key="1">
    <citation type="journal article" date="2019" name="Int. J. Syst. Evol. Microbiol.">
        <title>The Global Catalogue of Microorganisms (GCM) 10K type strain sequencing project: providing services to taxonomists for standard genome sequencing and annotation.</title>
        <authorList>
            <consortium name="The Broad Institute Genomics Platform"/>
            <consortium name="The Broad Institute Genome Sequencing Center for Infectious Disease"/>
            <person name="Wu L."/>
            <person name="Ma J."/>
        </authorList>
    </citation>
    <scope>NUCLEOTIDE SEQUENCE [LARGE SCALE GENOMIC DNA]</scope>
    <source>
        <strain evidence="11">CGMCC 1.18575</strain>
    </source>
</reference>
<evidence type="ECO:0000313" key="11">
    <source>
        <dbReference type="Proteomes" id="UP001596113"/>
    </source>
</evidence>
<dbReference type="CDD" id="cd00383">
    <property type="entry name" value="trans_reg_C"/>
    <property type="match status" value="1"/>
</dbReference>
<dbReference type="PROSITE" id="PS50110">
    <property type="entry name" value="RESPONSE_REGULATORY"/>
    <property type="match status" value="1"/>
</dbReference>
<keyword evidence="1 6" id="KW-0597">Phosphoprotein</keyword>
<sequence length="234" mass="26207">MRILVVEDDRPLLDAIVAVLKEEAYQVDEADNGPDGLYIAEQDVHDMIVLDVNLPGMNGLSVLSELRSGGSMKPVLLLTARDSVEDRVRGLDLGADDYLVKPFATPELLARIRVLLRRLSQGAPDGELNYGRLAVKCQLMEGYANGKSLKLTLKEFELMECLILNREQILTKEQLLDRVWGIDSEAGLGVVDVYVHYLRKKLAPHDCDRYIHTVRGVGYMLKEKSRCSIEAVRS</sequence>
<dbReference type="SUPFAM" id="SSF46894">
    <property type="entry name" value="C-terminal effector domain of the bipartite response regulators"/>
    <property type="match status" value="1"/>
</dbReference>
<keyword evidence="4 7" id="KW-0238">DNA-binding</keyword>
<evidence type="ECO:0000256" key="2">
    <source>
        <dbReference type="ARBA" id="ARBA00023012"/>
    </source>
</evidence>
<keyword evidence="5" id="KW-0804">Transcription</keyword>
<evidence type="ECO:0000256" key="5">
    <source>
        <dbReference type="ARBA" id="ARBA00023163"/>
    </source>
</evidence>
<keyword evidence="3" id="KW-0805">Transcription regulation</keyword>